<sequence>MGGTAGGQPHARVEVGTDETGRPDTDPLLAELAGLPETSPRRSELRDAVVTAHLPLVHHIARRFGGRGEPHDDLVQVGTIGLIKAVDRYEPGRGVPFAGYAVPTITGEIRRHFRDRAGTVRLPRRLQEVQVSVTQARETLTHQLGRTPTVEEVAQHAGLDADTVLEVLESAYTLSTVPLDVESGVGDTLGEDDVALDEVLTRETLRPVLARLAPRERRIIALRFVRGMSQSQIAEEVGISQMHVSRLLTKTLARLRAEMTRPGAETD</sequence>
<dbReference type="SMART" id="SM00421">
    <property type="entry name" value="HTH_LUXR"/>
    <property type="match status" value="1"/>
</dbReference>
<evidence type="ECO:0000256" key="2">
    <source>
        <dbReference type="ARBA" id="ARBA00023082"/>
    </source>
</evidence>
<keyword evidence="4" id="KW-0804">Transcription</keyword>
<dbReference type="InterPro" id="IPR007627">
    <property type="entry name" value="RNA_pol_sigma70_r2"/>
</dbReference>
<dbReference type="PANTHER" id="PTHR30385">
    <property type="entry name" value="SIGMA FACTOR F FLAGELLAR"/>
    <property type="match status" value="1"/>
</dbReference>
<dbReference type="InterPro" id="IPR000792">
    <property type="entry name" value="Tscrpt_reg_LuxR_C"/>
</dbReference>
<dbReference type="Pfam" id="PF04542">
    <property type="entry name" value="Sigma70_r2"/>
    <property type="match status" value="1"/>
</dbReference>
<evidence type="ECO:0000259" key="6">
    <source>
        <dbReference type="PROSITE" id="PS00715"/>
    </source>
</evidence>
<dbReference type="Proteomes" id="UP001596122">
    <property type="component" value="Unassembled WGS sequence"/>
</dbReference>
<dbReference type="CDD" id="cd06171">
    <property type="entry name" value="Sigma70_r4"/>
    <property type="match status" value="1"/>
</dbReference>
<evidence type="ECO:0000313" key="8">
    <source>
        <dbReference type="Proteomes" id="UP001596122"/>
    </source>
</evidence>
<dbReference type="Pfam" id="PF04545">
    <property type="entry name" value="Sigma70_r4"/>
    <property type="match status" value="1"/>
</dbReference>
<dbReference type="NCBIfam" id="TIGR02980">
    <property type="entry name" value="SigBFG"/>
    <property type="match status" value="1"/>
</dbReference>
<dbReference type="Gene3D" id="1.20.120.1810">
    <property type="match status" value="1"/>
</dbReference>
<comment type="caution">
    <text evidence="7">The sequence shown here is derived from an EMBL/GenBank/DDBJ whole genome shotgun (WGS) entry which is preliminary data.</text>
</comment>
<dbReference type="PROSITE" id="PS00715">
    <property type="entry name" value="SIGMA70_1"/>
    <property type="match status" value="1"/>
</dbReference>
<organism evidence="7 8">
    <name type="scientific">Aquipuribacter nitratireducens</name>
    <dbReference type="NCBI Taxonomy" id="650104"/>
    <lineage>
        <taxon>Bacteria</taxon>
        <taxon>Bacillati</taxon>
        <taxon>Actinomycetota</taxon>
        <taxon>Actinomycetes</taxon>
        <taxon>Micrococcales</taxon>
        <taxon>Intrasporangiaceae</taxon>
        <taxon>Aquipuribacter</taxon>
    </lineage>
</organism>
<protein>
    <submittedName>
        <fullName evidence="7">SigB/SigF/SigG family RNA polymerase sigma factor</fullName>
    </submittedName>
</protein>
<dbReference type="InterPro" id="IPR014284">
    <property type="entry name" value="RNA_pol_sigma-70_dom"/>
</dbReference>
<dbReference type="Pfam" id="PF04539">
    <property type="entry name" value="Sigma70_r3"/>
    <property type="match status" value="1"/>
</dbReference>
<dbReference type="SUPFAM" id="SSF88659">
    <property type="entry name" value="Sigma3 and sigma4 domains of RNA polymerase sigma factors"/>
    <property type="match status" value="2"/>
</dbReference>
<keyword evidence="8" id="KW-1185">Reference proteome</keyword>
<evidence type="ECO:0000256" key="4">
    <source>
        <dbReference type="ARBA" id="ARBA00023163"/>
    </source>
</evidence>
<accession>A0ABW0GS99</accession>
<name>A0ABW0GS99_9MICO</name>
<proteinExistence type="predicted"/>
<dbReference type="EMBL" id="JBHSLD010000028">
    <property type="protein sequence ID" value="MFC5382514.1"/>
    <property type="molecule type" value="Genomic_DNA"/>
</dbReference>
<evidence type="ECO:0000313" key="7">
    <source>
        <dbReference type="EMBL" id="MFC5382514.1"/>
    </source>
</evidence>
<feature type="compositionally biased region" description="Basic and acidic residues" evidence="5">
    <location>
        <begin position="11"/>
        <end position="25"/>
    </location>
</feature>
<feature type="region of interest" description="Disordered" evidence="5">
    <location>
        <begin position="1"/>
        <end position="26"/>
    </location>
</feature>
<dbReference type="InterPro" id="IPR013324">
    <property type="entry name" value="RNA_pol_sigma_r3/r4-like"/>
</dbReference>
<keyword evidence="2" id="KW-0731">Sigma factor</keyword>
<dbReference type="InterPro" id="IPR036388">
    <property type="entry name" value="WH-like_DNA-bd_sf"/>
</dbReference>
<dbReference type="InterPro" id="IPR013325">
    <property type="entry name" value="RNA_pol_sigma_r2"/>
</dbReference>
<reference evidence="8" key="1">
    <citation type="journal article" date="2019" name="Int. J. Syst. Evol. Microbiol.">
        <title>The Global Catalogue of Microorganisms (GCM) 10K type strain sequencing project: providing services to taxonomists for standard genome sequencing and annotation.</title>
        <authorList>
            <consortium name="The Broad Institute Genomics Platform"/>
            <consortium name="The Broad Institute Genome Sequencing Center for Infectious Disease"/>
            <person name="Wu L."/>
            <person name="Ma J."/>
        </authorList>
    </citation>
    <scope>NUCLEOTIDE SEQUENCE [LARGE SCALE GENOMIC DNA]</scope>
    <source>
        <strain evidence="8">CCUG 43114</strain>
    </source>
</reference>
<evidence type="ECO:0000256" key="3">
    <source>
        <dbReference type="ARBA" id="ARBA00023125"/>
    </source>
</evidence>
<dbReference type="InterPro" id="IPR014322">
    <property type="entry name" value="RNA_pol_sigma-B/F/G"/>
</dbReference>
<dbReference type="InterPro" id="IPR000943">
    <property type="entry name" value="RNA_pol_sigma70"/>
</dbReference>
<dbReference type="PRINTS" id="PR00046">
    <property type="entry name" value="SIGMA70FCT"/>
</dbReference>
<keyword evidence="1" id="KW-0805">Transcription regulation</keyword>
<dbReference type="SUPFAM" id="SSF88946">
    <property type="entry name" value="Sigma2 domain of RNA polymerase sigma factors"/>
    <property type="match status" value="1"/>
</dbReference>
<dbReference type="NCBIfam" id="TIGR02937">
    <property type="entry name" value="sigma70-ECF"/>
    <property type="match status" value="1"/>
</dbReference>
<evidence type="ECO:0000256" key="5">
    <source>
        <dbReference type="SAM" id="MobiDB-lite"/>
    </source>
</evidence>
<dbReference type="Gene3D" id="1.10.10.10">
    <property type="entry name" value="Winged helix-like DNA-binding domain superfamily/Winged helix DNA-binding domain"/>
    <property type="match status" value="2"/>
</dbReference>
<feature type="domain" description="RNA polymerase sigma-70" evidence="6">
    <location>
        <begin position="73"/>
        <end position="86"/>
    </location>
</feature>
<evidence type="ECO:0000256" key="1">
    <source>
        <dbReference type="ARBA" id="ARBA00023015"/>
    </source>
</evidence>
<dbReference type="InterPro" id="IPR007624">
    <property type="entry name" value="RNA_pol_sigma70_r3"/>
</dbReference>
<keyword evidence="3" id="KW-0238">DNA-binding</keyword>
<dbReference type="PANTHER" id="PTHR30385:SF4">
    <property type="entry name" value="RNA POLYMERASE SIGMA-E FACTOR"/>
    <property type="match status" value="1"/>
</dbReference>
<gene>
    <name evidence="7" type="ORF">ACFPJ6_17260</name>
</gene>
<dbReference type="InterPro" id="IPR007630">
    <property type="entry name" value="RNA_pol_sigma70_r4"/>
</dbReference>